<dbReference type="AlphaFoldDB" id="A0AAD3SH93"/>
<evidence type="ECO:0000313" key="2">
    <source>
        <dbReference type="Proteomes" id="UP001279734"/>
    </source>
</evidence>
<reference evidence="1" key="1">
    <citation type="submission" date="2023-05" db="EMBL/GenBank/DDBJ databases">
        <title>Nepenthes gracilis genome sequencing.</title>
        <authorList>
            <person name="Fukushima K."/>
        </authorList>
    </citation>
    <scope>NUCLEOTIDE SEQUENCE</scope>
    <source>
        <strain evidence="1">SING2019-196</strain>
    </source>
</reference>
<dbReference type="Proteomes" id="UP001279734">
    <property type="component" value="Unassembled WGS sequence"/>
</dbReference>
<proteinExistence type="predicted"/>
<gene>
    <name evidence="1" type="ORF">Nepgr_012455</name>
</gene>
<protein>
    <submittedName>
        <fullName evidence="1">Uncharacterized protein</fullName>
    </submittedName>
</protein>
<organism evidence="1 2">
    <name type="scientific">Nepenthes gracilis</name>
    <name type="common">Slender pitcher plant</name>
    <dbReference type="NCBI Taxonomy" id="150966"/>
    <lineage>
        <taxon>Eukaryota</taxon>
        <taxon>Viridiplantae</taxon>
        <taxon>Streptophyta</taxon>
        <taxon>Embryophyta</taxon>
        <taxon>Tracheophyta</taxon>
        <taxon>Spermatophyta</taxon>
        <taxon>Magnoliopsida</taxon>
        <taxon>eudicotyledons</taxon>
        <taxon>Gunneridae</taxon>
        <taxon>Pentapetalae</taxon>
        <taxon>Caryophyllales</taxon>
        <taxon>Nepenthaceae</taxon>
        <taxon>Nepenthes</taxon>
    </lineage>
</organism>
<dbReference type="EMBL" id="BSYO01000010">
    <property type="protein sequence ID" value="GMH10614.1"/>
    <property type="molecule type" value="Genomic_DNA"/>
</dbReference>
<evidence type="ECO:0000313" key="1">
    <source>
        <dbReference type="EMBL" id="GMH10614.1"/>
    </source>
</evidence>
<sequence>MTERWVEESSKLRDAFGCFSSEVNGLCYGEDRASANMVDWTVIQFGRSGCFAKQEVDAHRMLYSYWYLPKKKKLYSYWPDGLMPVQLVMSPSDVTCRGTEAVRGAAERGRLSS</sequence>
<name>A0AAD3SH93_NEPGR</name>
<comment type="caution">
    <text evidence="1">The sequence shown here is derived from an EMBL/GenBank/DDBJ whole genome shotgun (WGS) entry which is preliminary data.</text>
</comment>
<accession>A0AAD3SH93</accession>
<keyword evidence="2" id="KW-1185">Reference proteome</keyword>